<dbReference type="AlphaFoldDB" id="A0A0A2GKR3"/>
<protein>
    <submittedName>
        <fullName evidence="1">Uncharacterized protein</fullName>
    </submittedName>
</protein>
<dbReference type="Proteomes" id="UP000030146">
    <property type="component" value="Unassembled WGS sequence"/>
</dbReference>
<keyword evidence="2" id="KW-1185">Reference proteome</keyword>
<organism evidence="1 2">
    <name type="scientific">Porphyromonas gulae</name>
    <dbReference type="NCBI Taxonomy" id="111105"/>
    <lineage>
        <taxon>Bacteria</taxon>
        <taxon>Pseudomonadati</taxon>
        <taxon>Bacteroidota</taxon>
        <taxon>Bacteroidia</taxon>
        <taxon>Bacteroidales</taxon>
        <taxon>Porphyromonadaceae</taxon>
        <taxon>Porphyromonas</taxon>
    </lineage>
</organism>
<dbReference type="Pfam" id="PF11153">
    <property type="entry name" value="DUF2931"/>
    <property type="match status" value="1"/>
</dbReference>
<proteinExistence type="predicted"/>
<sequence length="354" mass="40925">MMTSSCQNNSNMKKYNWQPTSSAPVLYPVKIHAAYMRYGKNSALAVPSSARVNNGLGQPGITYSLNDEALYPLPTGLDIVWLSLVDKKFYEARVDFPTDSIGKLLEKGYINDKGEKESYYLVNVGLIPGGRIIIYLYGYQKCIELCSFQGTETEVDMEEFLPNAYFAYKDYEEYFAEIFVDDRAWVNNFKKNGVSHTLWDKYRERFNYDINLEFEDEKSFLRLYGVDFANGEGCNVDVREQILSIRPAARIRLLGCGWTSGEYNFSGYFYFNEEEVLRVFDEAYADNREQKGELKILVSKYNNLFDISLRVGDKVYPIKNTQIRVFKQRPDEGDDQAILVYKNYEGNHTPFVGE</sequence>
<name>A0A0A2GKR3_9PORP</name>
<dbReference type="EMBL" id="JRAK01000126">
    <property type="protein sequence ID" value="KGN85531.1"/>
    <property type="molecule type" value="Genomic_DNA"/>
</dbReference>
<evidence type="ECO:0000313" key="1">
    <source>
        <dbReference type="EMBL" id="KGN85531.1"/>
    </source>
</evidence>
<accession>A0A0A2GKR3</accession>
<evidence type="ECO:0000313" key="2">
    <source>
        <dbReference type="Proteomes" id="UP000030146"/>
    </source>
</evidence>
<gene>
    <name evidence="1" type="ORF">HR15_09635</name>
</gene>
<reference evidence="1 2" key="1">
    <citation type="submission" date="2014-08" db="EMBL/GenBank/DDBJ databases">
        <title>Porphyromonas gulae strain:COT-052_OH3439 Genome sequencing.</title>
        <authorList>
            <person name="Wallis C."/>
            <person name="Deusch O."/>
            <person name="O'Flynn C."/>
            <person name="Davis I."/>
            <person name="Jospin G."/>
            <person name="Darling A.E."/>
            <person name="Coil D.A."/>
            <person name="Alexiev A."/>
            <person name="Horsfall A."/>
            <person name="Kirkwood N."/>
            <person name="Harris S."/>
            <person name="Eisen J.A."/>
        </authorList>
    </citation>
    <scope>NUCLEOTIDE SEQUENCE [LARGE SCALE GENOMIC DNA]</scope>
    <source>
        <strain evidence="2">COT-052 OH3439</strain>
    </source>
</reference>
<dbReference type="InterPro" id="IPR021326">
    <property type="entry name" value="DUF2931"/>
</dbReference>
<comment type="caution">
    <text evidence="1">The sequence shown here is derived from an EMBL/GenBank/DDBJ whole genome shotgun (WGS) entry which is preliminary data.</text>
</comment>